<dbReference type="InterPro" id="IPR023198">
    <property type="entry name" value="PGP-like_dom2"/>
</dbReference>
<dbReference type="SFLD" id="SFLDG01135">
    <property type="entry name" value="C1.5.6:_HAD__Beta-PGM__Phospha"/>
    <property type="match status" value="1"/>
</dbReference>
<evidence type="ECO:0000256" key="3">
    <source>
        <dbReference type="ARBA" id="ARBA00006171"/>
    </source>
</evidence>
<comment type="caution">
    <text evidence="5">The sequence shown here is derived from an EMBL/GenBank/DDBJ whole genome shotgun (WGS) entry which is preliminary data.</text>
</comment>
<dbReference type="Gene3D" id="1.10.150.240">
    <property type="entry name" value="Putative phosphatase, domain 2"/>
    <property type="match status" value="1"/>
</dbReference>
<dbReference type="NCBIfam" id="TIGR01509">
    <property type="entry name" value="HAD-SF-IA-v3"/>
    <property type="match status" value="1"/>
</dbReference>
<dbReference type="OrthoDB" id="9792518at2"/>
<evidence type="ECO:0000256" key="4">
    <source>
        <dbReference type="ARBA" id="ARBA00013078"/>
    </source>
</evidence>
<dbReference type="EC" id="3.1.3.18" evidence="4"/>
<dbReference type="PANTHER" id="PTHR43434">
    <property type="entry name" value="PHOSPHOGLYCOLATE PHOSPHATASE"/>
    <property type="match status" value="1"/>
</dbReference>
<dbReference type="InterPro" id="IPR050155">
    <property type="entry name" value="HAD-like_hydrolase_sf"/>
</dbReference>
<name>A0A5D3WJ49_9BACT</name>
<comment type="catalytic activity">
    <reaction evidence="1">
        <text>2-phosphoglycolate + H2O = glycolate + phosphate</text>
        <dbReference type="Rhea" id="RHEA:14369"/>
        <dbReference type="ChEBI" id="CHEBI:15377"/>
        <dbReference type="ChEBI" id="CHEBI:29805"/>
        <dbReference type="ChEBI" id="CHEBI:43474"/>
        <dbReference type="ChEBI" id="CHEBI:58033"/>
        <dbReference type="EC" id="3.1.3.18"/>
    </reaction>
</comment>
<dbReference type="FunFam" id="3.40.50.1000:FF:000022">
    <property type="entry name" value="Phosphoglycolate phosphatase"/>
    <property type="match status" value="1"/>
</dbReference>
<proteinExistence type="inferred from homology"/>
<keyword evidence="6" id="KW-1185">Reference proteome</keyword>
<dbReference type="InterPro" id="IPR006439">
    <property type="entry name" value="HAD-SF_hydro_IA"/>
</dbReference>
<dbReference type="GO" id="GO:0005829">
    <property type="term" value="C:cytosol"/>
    <property type="evidence" value="ECO:0007669"/>
    <property type="project" value="TreeGrafter"/>
</dbReference>
<dbReference type="SUPFAM" id="SSF56784">
    <property type="entry name" value="HAD-like"/>
    <property type="match status" value="1"/>
</dbReference>
<evidence type="ECO:0000256" key="1">
    <source>
        <dbReference type="ARBA" id="ARBA00000830"/>
    </source>
</evidence>
<evidence type="ECO:0000313" key="6">
    <source>
        <dbReference type="Proteomes" id="UP000324159"/>
    </source>
</evidence>
<sequence>MDFQAFIFDLDGTLIDSLPDLTIAANELRGELGLPPVSAGRVRTCIGDGSRLLLQRLLPEGLFSETRLARFLAIYRQHLTDSTLPFDGVPELLVRLQPRPLAVVTNKPDRMAHEILQRLDLARHFRIIVGGDSFPEKKPHPRPIHEVLRVLDIPPERTLMIGDHHTDLRAAKAAGIKSCFCGWGYGHEDGETPDLRAASVAELADLMGVGP</sequence>
<dbReference type="NCBIfam" id="TIGR01549">
    <property type="entry name" value="HAD-SF-IA-v1"/>
    <property type="match status" value="1"/>
</dbReference>
<dbReference type="Gene3D" id="3.40.50.1000">
    <property type="entry name" value="HAD superfamily/HAD-like"/>
    <property type="match status" value="1"/>
</dbReference>
<dbReference type="RefSeq" id="WP_148895420.1">
    <property type="nucleotide sequence ID" value="NZ_VNIB01000004.1"/>
</dbReference>
<comment type="pathway">
    <text evidence="2">Organic acid metabolism; glycolate biosynthesis; glycolate from 2-phosphoglycolate: step 1/1.</text>
</comment>
<dbReference type="AlphaFoldDB" id="A0A5D3WJ49"/>
<dbReference type="InterPro" id="IPR036412">
    <property type="entry name" value="HAD-like_sf"/>
</dbReference>
<dbReference type="PANTHER" id="PTHR43434:SF1">
    <property type="entry name" value="PHOSPHOGLYCOLATE PHOSPHATASE"/>
    <property type="match status" value="1"/>
</dbReference>
<dbReference type="Proteomes" id="UP000324159">
    <property type="component" value="Unassembled WGS sequence"/>
</dbReference>
<protein>
    <recommendedName>
        <fullName evidence="4">phosphoglycolate phosphatase</fullName>
        <ecNumber evidence="4">3.1.3.18</ecNumber>
    </recommendedName>
</protein>
<dbReference type="GO" id="GO:0008967">
    <property type="term" value="F:phosphoglycolate phosphatase activity"/>
    <property type="evidence" value="ECO:0007669"/>
    <property type="project" value="UniProtKB-EC"/>
</dbReference>
<dbReference type="InterPro" id="IPR023214">
    <property type="entry name" value="HAD_sf"/>
</dbReference>
<dbReference type="Pfam" id="PF13419">
    <property type="entry name" value="HAD_2"/>
    <property type="match status" value="1"/>
</dbReference>
<evidence type="ECO:0000313" key="5">
    <source>
        <dbReference type="EMBL" id="TYO98953.1"/>
    </source>
</evidence>
<dbReference type="EMBL" id="VNIB01000004">
    <property type="protein sequence ID" value="TYO98953.1"/>
    <property type="molecule type" value="Genomic_DNA"/>
</dbReference>
<comment type="similarity">
    <text evidence="3">Belongs to the HAD-like hydrolase superfamily. CbbY/CbbZ/Gph/YieH family.</text>
</comment>
<gene>
    <name evidence="5" type="ORF">EDC39_10477</name>
</gene>
<evidence type="ECO:0000256" key="2">
    <source>
        <dbReference type="ARBA" id="ARBA00004818"/>
    </source>
</evidence>
<organism evidence="5 6">
    <name type="scientific">Geothermobacter ehrlichii</name>
    <dbReference type="NCBI Taxonomy" id="213224"/>
    <lineage>
        <taxon>Bacteria</taxon>
        <taxon>Pseudomonadati</taxon>
        <taxon>Thermodesulfobacteriota</taxon>
        <taxon>Desulfuromonadia</taxon>
        <taxon>Desulfuromonadales</taxon>
        <taxon>Geothermobacteraceae</taxon>
        <taxon>Geothermobacter</taxon>
    </lineage>
</organism>
<accession>A0A5D3WJ49</accession>
<dbReference type="InterPro" id="IPR041492">
    <property type="entry name" value="HAD_2"/>
</dbReference>
<dbReference type="SFLD" id="SFLDG01129">
    <property type="entry name" value="C1.5:_HAD__Beta-PGM__Phosphata"/>
    <property type="match status" value="1"/>
</dbReference>
<reference evidence="5 6" key="1">
    <citation type="submission" date="2019-07" db="EMBL/GenBank/DDBJ databases">
        <title>Genomic Encyclopedia of Type Strains, Phase IV (KMG-IV): sequencing the most valuable type-strain genomes for metagenomic binning, comparative biology and taxonomic classification.</title>
        <authorList>
            <person name="Goeker M."/>
        </authorList>
    </citation>
    <scope>NUCLEOTIDE SEQUENCE [LARGE SCALE GENOMIC DNA]</scope>
    <source>
        <strain evidence="5 6">SS015</strain>
    </source>
</reference>
<dbReference type="SFLD" id="SFLDS00003">
    <property type="entry name" value="Haloacid_Dehalogenase"/>
    <property type="match status" value="1"/>
</dbReference>
<dbReference type="GO" id="GO:0006281">
    <property type="term" value="P:DNA repair"/>
    <property type="evidence" value="ECO:0007669"/>
    <property type="project" value="TreeGrafter"/>
</dbReference>